<evidence type="ECO:0000313" key="14">
    <source>
        <dbReference type="Proteomes" id="UP000639859"/>
    </source>
</evidence>
<feature type="domain" description="TonB-dependent receptor plug" evidence="12">
    <location>
        <begin position="3"/>
        <end position="95"/>
    </location>
</feature>
<dbReference type="EMBL" id="JADWOX010000006">
    <property type="protein sequence ID" value="MBI1684121.1"/>
    <property type="molecule type" value="Genomic_DNA"/>
</dbReference>
<keyword evidence="2 11" id="KW-0813">Transport</keyword>
<evidence type="ECO:0000256" key="3">
    <source>
        <dbReference type="ARBA" id="ARBA00022452"/>
    </source>
</evidence>
<keyword evidence="7" id="KW-0406">Ion transport</keyword>
<evidence type="ECO:0000256" key="8">
    <source>
        <dbReference type="ARBA" id="ARBA00023077"/>
    </source>
</evidence>
<evidence type="ECO:0000256" key="5">
    <source>
        <dbReference type="ARBA" id="ARBA00022692"/>
    </source>
</evidence>
<proteinExistence type="inferred from homology"/>
<evidence type="ECO:0000259" key="12">
    <source>
        <dbReference type="Pfam" id="PF07715"/>
    </source>
</evidence>
<dbReference type="InterPro" id="IPR039426">
    <property type="entry name" value="TonB-dep_rcpt-like"/>
</dbReference>
<reference evidence="13 14" key="1">
    <citation type="submission" date="2020-11" db="EMBL/GenBank/DDBJ databases">
        <title>genome sequence of strain KACC 18849.</title>
        <authorList>
            <person name="Gao J."/>
            <person name="Zhang X."/>
        </authorList>
    </citation>
    <scope>NUCLEOTIDE SEQUENCE [LARGE SCALE GENOMIC DNA]</scope>
    <source>
        <strain evidence="13 14">KACC 18849</strain>
    </source>
</reference>
<dbReference type="PANTHER" id="PTHR32552:SF81">
    <property type="entry name" value="TONB-DEPENDENT OUTER MEMBRANE RECEPTOR"/>
    <property type="match status" value="1"/>
</dbReference>
<keyword evidence="4" id="KW-0410">Iron transport</keyword>
<dbReference type="InterPro" id="IPR012910">
    <property type="entry name" value="Plug_dom"/>
</dbReference>
<evidence type="ECO:0000256" key="11">
    <source>
        <dbReference type="PROSITE-ProRule" id="PRU01360"/>
    </source>
</evidence>
<evidence type="ECO:0000256" key="4">
    <source>
        <dbReference type="ARBA" id="ARBA00022496"/>
    </source>
</evidence>
<keyword evidence="3 11" id="KW-1134">Transmembrane beta strand</keyword>
<keyword evidence="6" id="KW-0408">Iron</keyword>
<keyword evidence="9 11" id="KW-0472">Membrane</keyword>
<evidence type="ECO:0000256" key="1">
    <source>
        <dbReference type="ARBA" id="ARBA00004571"/>
    </source>
</evidence>
<dbReference type="InterPro" id="IPR036942">
    <property type="entry name" value="Beta-barrel_TonB_sf"/>
</dbReference>
<organism evidence="13 14">
    <name type="scientific">Caulobacter hibisci</name>
    <dbReference type="NCBI Taxonomy" id="2035993"/>
    <lineage>
        <taxon>Bacteria</taxon>
        <taxon>Pseudomonadati</taxon>
        <taxon>Pseudomonadota</taxon>
        <taxon>Alphaproteobacteria</taxon>
        <taxon>Caulobacterales</taxon>
        <taxon>Caulobacteraceae</taxon>
        <taxon>Caulobacter</taxon>
    </lineage>
</organism>
<comment type="caution">
    <text evidence="13">The sequence shown here is derived from an EMBL/GenBank/DDBJ whole genome shotgun (WGS) entry which is preliminary data.</text>
</comment>
<evidence type="ECO:0000313" key="13">
    <source>
        <dbReference type="EMBL" id="MBI1684121.1"/>
    </source>
</evidence>
<keyword evidence="10 11" id="KW-0998">Cell outer membrane</keyword>
<sequence>MGGQQLVAAGVTNPTALGDRTPNISIDRGNGLQITIRGVTSADATEKGDPSAAFILDGVYIARPQAQEVSFYDLDRVEVLRGPQGTLFGRNTTAGLLDAVSAHVA</sequence>
<protein>
    <submittedName>
        <fullName evidence="13">Plug domain-containing protein</fullName>
    </submittedName>
</protein>
<comment type="subcellular location">
    <subcellularLocation>
        <location evidence="1 11">Cell outer membrane</location>
        <topology evidence="1 11">Multi-pass membrane protein</topology>
    </subcellularLocation>
</comment>
<keyword evidence="5 11" id="KW-0812">Transmembrane</keyword>
<dbReference type="PANTHER" id="PTHR32552">
    <property type="entry name" value="FERRICHROME IRON RECEPTOR-RELATED"/>
    <property type="match status" value="1"/>
</dbReference>
<dbReference type="Pfam" id="PF07715">
    <property type="entry name" value="Plug"/>
    <property type="match status" value="1"/>
</dbReference>
<gene>
    <name evidence="13" type="ORF">I4Q42_10615</name>
</gene>
<evidence type="ECO:0000256" key="2">
    <source>
        <dbReference type="ARBA" id="ARBA00022448"/>
    </source>
</evidence>
<dbReference type="SUPFAM" id="SSF56935">
    <property type="entry name" value="Porins"/>
    <property type="match status" value="1"/>
</dbReference>
<dbReference type="Proteomes" id="UP000639859">
    <property type="component" value="Unassembled WGS sequence"/>
</dbReference>
<evidence type="ECO:0000256" key="7">
    <source>
        <dbReference type="ARBA" id="ARBA00023065"/>
    </source>
</evidence>
<evidence type="ECO:0000256" key="9">
    <source>
        <dbReference type="ARBA" id="ARBA00023136"/>
    </source>
</evidence>
<keyword evidence="14" id="KW-1185">Reference proteome</keyword>
<accession>A0ABS0SY10</accession>
<name>A0ABS0SY10_9CAUL</name>
<comment type="similarity">
    <text evidence="11">Belongs to the TonB-dependent receptor family.</text>
</comment>
<keyword evidence="8" id="KW-0798">TonB box</keyword>
<dbReference type="Gene3D" id="2.40.170.20">
    <property type="entry name" value="TonB-dependent receptor, beta-barrel domain"/>
    <property type="match status" value="1"/>
</dbReference>
<dbReference type="RefSeq" id="WP_198576046.1">
    <property type="nucleotide sequence ID" value="NZ_JADWOX010000006.1"/>
</dbReference>
<evidence type="ECO:0000256" key="10">
    <source>
        <dbReference type="ARBA" id="ARBA00023237"/>
    </source>
</evidence>
<evidence type="ECO:0000256" key="6">
    <source>
        <dbReference type="ARBA" id="ARBA00023004"/>
    </source>
</evidence>
<dbReference type="PROSITE" id="PS52016">
    <property type="entry name" value="TONB_DEPENDENT_REC_3"/>
    <property type="match status" value="1"/>
</dbReference>